<feature type="compositionally biased region" description="Polar residues" evidence="1">
    <location>
        <begin position="90"/>
        <end position="109"/>
    </location>
</feature>
<proteinExistence type="predicted"/>
<evidence type="ECO:0000256" key="1">
    <source>
        <dbReference type="SAM" id="MobiDB-lite"/>
    </source>
</evidence>
<name>A0A699TV09_TANCI</name>
<evidence type="ECO:0008006" key="3">
    <source>
        <dbReference type="Google" id="ProtNLM"/>
    </source>
</evidence>
<comment type="caution">
    <text evidence="2">The sequence shown here is derived from an EMBL/GenBank/DDBJ whole genome shotgun (WGS) entry which is preliminary data.</text>
</comment>
<organism evidence="2">
    <name type="scientific">Tanacetum cinerariifolium</name>
    <name type="common">Dalmatian daisy</name>
    <name type="synonym">Chrysanthemum cinerariifolium</name>
    <dbReference type="NCBI Taxonomy" id="118510"/>
    <lineage>
        <taxon>Eukaryota</taxon>
        <taxon>Viridiplantae</taxon>
        <taxon>Streptophyta</taxon>
        <taxon>Embryophyta</taxon>
        <taxon>Tracheophyta</taxon>
        <taxon>Spermatophyta</taxon>
        <taxon>Magnoliopsida</taxon>
        <taxon>eudicotyledons</taxon>
        <taxon>Gunneridae</taxon>
        <taxon>Pentapetalae</taxon>
        <taxon>asterids</taxon>
        <taxon>campanulids</taxon>
        <taxon>Asterales</taxon>
        <taxon>Asteraceae</taxon>
        <taxon>Asteroideae</taxon>
        <taxon>Anthemideae</taxon>
        <taxon>Anthemidinae</taxon>
        <taxon>Tanacetum</taxon>
    </lineage>
</organism>
<evidence type="ECO:0000313" key="2">
    <source>
        <dbReference type="EMBL" id="GFD12889.1"/>
    </source>
</evidence>
<dbReference type="AlphaFoldDB" id="A0A699TV09"/>
<dbReference type="EMBL" id="BKCJ011268770">
    <property type="protein sequence ID" value="GFD12889.1"/>
    <property type="molecule type" value="Genomic_DNA"/>
</dbReference>
<accession>A0A699TV09</accession>
<gene>
    <name evidence="2" type="ORF">Tci_884858</name>
</gene>
<feature type="region of interest" description="Disordered" evidence="1">
    <location>
        <begin position="87"/>
        <end position="109"/>
    </location>
</feature>
<sequence>MSSETIHVDIDELMAMASKQFSSGLRPKLLTPRTISSGLVPNIPSSTPYVPPIKNDWEILFQPMFDEYLNPLPSVDCQVHTVPAPEPAISTDTPLSTTINQDAPSIITT</sequence>
<protein>
    <recommendedName>
        <fullName evidence="3">Integrase, catalytic region, zinc finger, CCHC-type, peptidase aspartic, catalytic</fullName>
    </recommendedName>
</protein>
<reference evidence="2" key="1">
    <citation type="journal article" date="2019" name="Sci. Rep.">
        <title>Draft genome of Tanacetum cinerariifolium, the natural source of mosquito coil.</title>
        <authorList>
            <person name="Yamashiro T."/>
            <person name="Shiraishi A."/>
            <person name="Satake H."/>
            <person name="Nakayama K."/>
        </authorList>
    </citation>
    <scope>NUCLEOTIDE SEQUENCE</scope>
</reference>